<dbReference type="RefSeq" id="WP_003537157.1">
    <property type="nucleotide sequence ID" value="NZ_CP036346.1"/>
</dbReference>
<dbReference type="eggNOG" id="COG0582">
    <property type="taxonomic scope" value="Bacteria"/>
</dbReference>
<dbReference type="HOGENOM" id="CLU_027562_1_1_9"/>
<dbReference type="InterPro" id="IPR002104">
    <property type="entry name" value="Integrase_catalytic"/>
</dbReference>
<feature type="domain" description="Core-binding (CB)" evidence="7">
    <location>
        <begin position="78"/>
        <end position="155"/>
    </location>
</feature>
<dbReference type="GO" id="GO:0003677">
    <property type="term" value="F:DNA binding"/>
    <property type="evidence" value="ECO:0007669"/>
    <property type="project" value="UniProtKB-UniRule"/>
</dbReference>
<keyword evidence="4" id="KW-0233">DNA recombination</keyword>
<evidence type="ECO:0000256" key="5">
    <source>
        <dbReference type="PROSITE-ProRule" id="PRU01248"/>
    </source>
</evidence>
<dbReference type="Gene3D" id="1.10.443.10">
    <property type="entry name" value="Intergrase catalytic core"/>
    <property type="match status" value="1"/>
</dbReference>
<keyword evidence="3 5" id="KW-0238">DNA-binding</keyword>
<dbReference type="PANTHER" id="PTHR30629:SF2">
    <property type="entry name" value="PROPHAGE INTEGRASE INTS-RELATED"/>
    <property type="match status" value="1"/>
</dbReference>
<evidence type="ECO:0000256" key="1">
    <source>
        <dbReference type="ARBA" id="ARBA00008857"/>
    </source>
</evidence>
<dbReference type="SUPFAM" id="SSF56349">
    <property type="entry name" value="DNA breaking-rejoining enzymes"/>
    <property type="match status" value="1"/>
</dbReference>
<name>B0N4U0_9FIRM</name>
<feature type="domain" description="Tyr recombinase" evidence="6">
    <location>
        <begin position="181"/>
        <end position="353"/>
    </location>
</feature>
<keyword evidence="2" id="KW-0229">DNA integration</keyword>
<dbReference type="Proteomes" id="UP000005798">
    <property type="component" value="Unassembled WGS sequence"/>
</dbReference>
<evidence type="ECO:0000256" key="2">
    <source>
        <dbReference type="ARBA" id="ARBA00022908"/>
    </source>
</evidence>
<evidence type="ECO:0000259" key="6">
    <source>
        <dbReference type="PROSITE" id="PS51898"/>
    </source>
</evidence>
<dbReference type="GO" id="GO:0015074">
    <property type="term" value="P:DNA integration"/>
    <property type="evidence" value="ECO:0007669"/>
    <property type="project" value="UniProtKB-KW"/>
</dbReference>
<dbReference type="Pfam" id="PF00589">
    <property type="entry name" value="Phage_integrase"/>
    <property type="match status" value="1"/>
</dbReference>
<reference evidence="8" key="2">
    <citation type="submission" date="2014-06" db="EMBL/GenBank/DDBJ databases">
        <title>Draft genome sequence of Clostridium ramosum(DSM 1402).</title>
        <authorList>
            <person name="Sudarsanam P."/>
            <person name="Ley R."/>
            <person name="Guruge J."/>
            <person name="Turnbaugh P.J."/>
            <person name="Mahowald M."/>
            <person name="Liep D."/>
            <person name="Gordon J."/>
        </authorList>
    </citation>
    <scope>NUCLEOTIDE SEQUENCE</scope>
    <source>
        <strain evidence="8">DSM 1402</strain>
    </source>
</reference>
<keyword evidence="9" id="KW-1185">Reference proteome</keyword>
<dbReference type="PROSITE" id="PS51900">
    <property type="entry name" value="CB"/>
    <property type="match status" value="1"/>
</dbReference>
<dbReference type="InterPro" id="IPR050808">
    <property type="entry name" value="Phage_Integrase"/>
</dbReference>
<evidence type="ECO:0000313" key="8">
    <source>
        <dbReference type="EMBL" id="EDS18692.1"/>
    </source>
</evidence>
<dbReference type="EMBL" id="ABFX02000005">
    <property type="protein sequence ID" value="EDS18692.1"/>
    <property type="molecule type" value="Genomic_DNA"/>
</dbReference>
<evidence type="ECO:0000256" key="3">
    <source>
        <dbReference type="ARBA" id="ARBA00023125"/>
    </source>
</evidence>
<evidence type="ECO:0000313" key="9">
    <source>
        <dbReference type="Proteomes" id="UP000005798"/>
    </source>
</evidence>
<dbReference type="PANTHER" id="PTHR30629">
    <property type="entry name" value="PROPHAGE INTEGRASE"/>
    <property type="match status" value="1"/>
</dbReference>
<organism evidence="8 9">
    <name type="scientific">Thomasclavelia ramosa DSM 1402</name>
    <dbReference type="NCBI Taxonomy" id="445974"/>
    <lineage>
        <taxon>Bacteria</taxon>
        <taxon>Bacillati</taxon>
        <taxon>Bacillota</taxon>
        <taxon>Erysipelotrichia</taxon>
        <taxon>Erysipelotrichales</taxon>
        <taxon>Coprobacillaceae</taxon>
        <taxon>Thomasclavelia</taxon>
    </lineage>
</organism>
<dbReference type="GO" id="GO:0006310">
    <property type="term" value="P:DNA recombination"/>
    <property type="evidence" value="ECO:0007669"/>
    <property type="project" value="UniProtKB-KW"/>
</dbReference>
<reference evidence="8" key="1">
    <citation type="submission" date="2007-11" db="EMBL/GenBank/DDBJ databases">
        <authorList>
            <person name="Fulton L."/>
            <person name="Clifton S."/>
            <person name="Fulton B."/>
            <person name="Xu J."/>
            <person name="Minx P."/>
            <person name="Pepin K.H."/>
            <person name="Johnson M."/>
            <person name="Thiruvilangam P."/>
            <person name="Bhonagiri V."/>
            <person name="Nash W.E."/>
            <person name="Mardis E.R."/>
            <person name="Wilson R.K."/>
        </authorList>
    </citation>
    <scope>NUCLEOTIDE SEQUENCE [LARGE SCALE GENOMIC DNA]</scope>
    <source>
        <strain evidence="8">DSM 1402</strain>
    </source>
</reference>
<gene>
    <name evidence="8" type="ORF">CLORAM_01641</name>
</gene>
<dbReference type="InterPro" id="IPR011010">
    <property type="entry name" value="DNA_brk_join_enz"/>
</dbReference>
<comment type="similarity">
    <text evidence="1">Belongs to the 'phage' integrase family.</text>
</comment>
<comment type="caution">
    <text evidence="8">The sequence shown here is derived from an EMBL/GenBank/DDBJ whole genome shotgun (WGS) entry which is preliminary data.</text>
</comment>
<dbReference type="InterPro" id="IPR013762">
    <property type="entry name" value="Integrase-like_cat_sf"/>
</dbReference>
<evidence type="ECO:0000259" key="7">
    <source>
        <dbReference type="PROSITE" id="PS51900"/>
    </source>
</evidence>
<protein>
    <submittedName>
        <fullName evidence="8">Site-specific recombinase, phage integrase family</fullName>
    </submittedName>
</protein>
<proteinExistence type="inferred from homology"/>
<sequence length="363" mass="43066">MKNIKLPNSYGGVIKMGNASRRRRPYMVRITTGYEINEKTGKSKQKYGIIGYAKTRTERLQMLADYHNAPFDLNNSSTTFREVYEQWSKEKFENASKSTINGYRASYNTCTLLFERTFRELKTSDLQKVIDTCEKNYPTLKNIKILFNQLYKYAMKNDICNKDYSKYVDIAKYSNKNPNSVERKPFTKEQIDIFWDLSDDIYYQIILMLIYTGVRISEMLDLKKENIYLDEQYFEIIDSKTENGIRKVPISDYILPFFKNWYQSSKIEYLLHTPDQKHFKYRNYYDSYFRPLLDRFNLDHTPHCCRHTLVSLMAEANISSTFNKMIIGHAGAMSLNEKVYTHIDIKELVKTVNSVYYPSFIKK</sequence>
<accession>B0N4U0</accession>
<dbReference type="InterPro" id="IPR044068">
    <property type="entry name" value="CB"/>
</dbReference>
<dbReference type="InterPro" id="IPR010998">
    <property type="entry name" value="Integrase_recombinase_N"/>
</dbReference>
<evidence type="ECO:0000256" key="4">
    <source>
        <dbReference type="ARBA" id="ARBA00023172"/>
    </source>
</evidence>
<dbReference type="Gene3D" id="1.10.150.130">
    <property type="match status" value="1"/>
</dbReference>
<dbReference type="AlphaFoldDB" id="B0N4U0"/>
<dbReference type="PROSITE" id="PS51898">
    <property type="entry name" value="TYR_RECOMBINASE"/>
    <property type="match status" value="1"/>
</dbReference>